<dbReference type="Pfam" id="PF00440">
    <property type="entry name" value="TetR_N"/>
    <property type="match status" value="1"/>
</dbReference>
<dbReference type="SUPFAM" id="SSF46689">
    <property type="entry name" value="Homeodomain-like"/>
    <property type="match status" value="1"/>
</dbReference>
<keyword evidence="7" id="KW-1185">Reference proteome</keyword>
<dbReference type="OrthoDB" id="5523834at2"/>
<dbReference type="PANTHER" id="PTHR30055">
    <property type="entry name" value="HTH-TYPE TRANSCRIPTIONAL REGULATOR RUTR"/>
    <property type="match status" value="1"/>
</dbReference>
<dbReference type="Proteomes" id="UP000289184">
    <property type="component" value="Unassembled WGS sequence"/>
</dbReference>
<dbReference type="Gene3D" id="1.10.357.10">
    <property type="entry name" value="Tetracycline Repressor, domain 2"/>
    <property type="match status" value="1"/>
</dbReference>
<organism evidence="6 7">
    <name type="scientific">Achromobacter agilis</name>
    <dbReference type="NCBI Taxonomy" id="1353888"/>
    <lineage>
        <taxon>Bacteria</taxon>
        <taxon>Pseudomonadati</taxon>
        <taxon>Pseudomonadota</taxon>
        <taxon>Betaproteobacteria</taxon>
        <taxon>Burkholderiales</taxon>
        <taxon>Alcaligenaceae</taxon>
        <taxon>Achromobacter</taxon>
    </lineage>
</organism>
<protein>
    <submittedName>
        <fullName evidence="6">HTH-type transcriptional regulator RutR</fullName>
    </submittedName>
</protein>
<dbReference type="InterPro" id="IPR009057">
    <property type="entry name" value="Homeodomain-like_sf"/>
</dbReference>
<proteinExistence type="predicted"/>
<dbReference type="AlphaFoldDB" id="A0A446C577"/>
<dbReference type="GO" id="GO:0000976">
    <property type="term" value="F:transcription cis-regulatory region binding"/>
    <property type="evidence" value="ECO:0007669"/>
    <property type="project" value="TreeGrafter"/>
</dbReference>
<dbReference type="RefSeq" id="WP_129526184.1">
    <property type="nucleotide sequence ID" value="NZ_UFQB01000003.1"/>
</dbReference>
<feature type="domain" description="HTH tetR-type" evidence="5">
    <location>
        <begin position="13"/>
        <end position="73"/>
    </location>
</feature>
<evidence type="ECO:0000256" key="3">
    <source>
        <dbReference type="ARBA" id="ARBA00023163"/>
    </source>
</evidence>
<dbReference type="GO" id="GO:0003700">
    <property type="term" value="F:DNA-binding transcription factor activity"/>
    <property type="evidence" value="ECO:0007669"/>
    <property type="project" value="TreeGrafter"/>
</dbReference>
<evidence type="ECO:0000256" key="1">
    <source>
        <dbReference type="ARBA" id="ARBA00023015"/>
    </source>
</evidence>
<keyword evidence="1" id="KW-0805">Transcription regulation</keyword>
<dbReference type="InterPro" id="IPR041490">
    <property type="entry name" value="KstR2_TetR_C"/>
</dbReference>
<dbReference type="InterPro" id="IPR036271">
    <property type="entry name" value="Tet_transcr_reg_TetR-rel_C_sf"/>
</dbReference>
<evidence type="ECO:0000259" key="5">
    <source>
        <dbReference type="PROSITE" id="PS50977"/>
    </source>
</evidence>
<evidence type="ECO:0000256" key="2">
    <source>
        <dbReference type="ARBA" id="ARBA00023125"/>
    </source>
</evidence>
<gene>
    <name evidence="6" type="primary">rutR</name>
    <name evidence="6" type="ORF">AGI3411_00867</name>
</gene>
<dbReference type="Pfam" id="PF17932">
    <property type="entry name" value="TetR_C_24"/>
    <property type="match status" value="1"/>
</dbReference>
<dbReference type="InterPro" id="IPR001647">
    <property type="entry name" value="HTH_TetR"/>
</dbReference>
<evidence type="ECO:0000256" key="4">
    <source>
        <dbReference type="PROSITE-ProRule" id="PRU00335"/>
    </source>
</evidence>
<name>A0A446C577_9BURK</name>
<dbReference type="EMBL" id="UFQB01000003">
    <property type="protein sequence ID" value="SSW63015.1"/>
    <property type="molecule type" value="Genomic_DNA"/>
</dbReference>
<feature type="DNA-binding region" description="H-T-H motif" evidence="4">
    <location>
        <begin position="36"/>
        <end position="55"/>
    </location>
</feature>
<dbReference type="InterPro" id="IPR050109">
    <property type="entry name" value="HTH-type_TetR-like_transc_reg"/>
</dbReference>
<reference evidence="6 7" key="1">
    <citation type="submission" date="2018-07" db="EMBL/GenBank/DDBJ databases">
        <authorList>
            <person name="Peeters C."/>
        </authorList>
    </citation>
    <scope>NUCLEOTIDE SEQUENCE [LARGE SCALE GENOMIC DNA]</scope>
    <source>
        <strain evidence="6 7">LMG 3411</strain>
    </source>
</reference>
<evidence type="ECO:0000313" key="7">
    <source>
        <dbReference type="Proteomes" id="UP000289184"/>
    </source>
</evidence>
<keyword evidence="3" id="KW-0804">Transcription</keyword>
<dbReference type="Gene3D" id="1.10.10.60">
    <property type="entry name" value="Homeodomain-like"/>
    <property type="match status" value="1"/>
</dbReference>
<dbReference type="PANTHER" id="PTHR30055:SF234">
    <property type="entry name" value="HTH-TYPE TRANSCRIPTIONAL REGULATOR BETI"/>
    <property type="match status" value="1"/>
</dbReference>
<dbReference type="PRINTS" id="PR00455">
    <property type="entry name" value="HTHTETR"/>
</dbReference>
<keyword evidence="2 4" id="KW-0238">DNA-binding</keyword>
<sequence>MGRPSLIDSTEGIEKRLAILDAAASVFMNLGFSAASLDDISEAYGATKGIIYYYYRNKSALFFAVQRRAMELTREAIEPHALAGERPAIRLRRMAHDHTLLMMEHLAYLRVAAQGLELHLTGRTTASERAELEEILKLRAANEALYVRVIEAGVQSGDFRPMDPKLLVKPLLGALNWTSRWYHPRKNETAKDRERVADELAGFAVSALLPHPQ</sequence>
<dbReference type="SUPFAM" id="SSF48498">
    <property type="entry name" value="Tetracyclin repressor-like, C-terminal domain"/>
    <property type="match status" value="1"/>
</dbReference>
<accession>A0A446C577</accession>
<evidence type="ECO:0000313" key="6">
    <source>
        <dbReference type="EMBL" id="SSW63015.1"/>
    </source>
</evidence>
<dbReference type="PROSITE" id="PS50977">
    <property type="entry name" value="HTH_TETR_2"/>
    <property type="match status" value="1"/>
</dbReference>